<evidence type="ECO:0000313" key="4">
    <source>
        <dbReference type="Proteomes" id="UP000054937"/>
    </source>
</evidence>
<comment type="caution">
    <text evidence="3">The sequence shown here is derived from an EMBL/GenBank/DDBJ whole genome shotgun (WGS) entry which is preliminary data.</text>
</comment>
<reference evidence="3 4" key="1">
    <citation type="journal article" date="2015" name="Sci. Rep.">
        <title>Genome of the facultative scuticociliatosis pathogen Pseudocohnilembus persalinus provides insight into its virulence through horizontal gene transfer.</title>
        <authorList>
            <person name="Xiong J."/>
            <person name="Wang G."/>
            <person name="Cheng J."/>
            <person name="Tian M."/>
            <person name="Pan X."/>
            <person name="Warren A."/>
            <person name="Jiang C."/>
            <person name="Yuan D."/>
            <person name="Miao W."/>
        </authorList>
    </citation>
    <scope>NUCLEOTIDE SEQUENCE [LARGE SCALE GENOMIC DNA]</scope>
    <source>
        <strain evidence="3">36N120E</strain>
    </source>
</reference>
<accession>A0A0V0QDR4</accession>
<dbReference type="PANTHER" id="PTHR12486:SF5">
    <property type="entry name" value="ADENOSINE 5'-MONOPHOSPHORAMIDASE HINT3"/>
    <property type="match status" value="1"/>
</dbReference>
<name>A0A0V0QDR4_PSEPJ</name>
<dbReference type="InterPro" id="IPR036265">
    <property type="entry name" value="HIT-like_sf"/>
</dbReference>
<evidence type="ECO:0000256" key="2">
    <source>
        <dbReference type="ARBA" id="ARBA00022801"/>
    </source>
</evidence>
<dbReference type="GO" id="GO:0016787">
    <property type="term" value="F:hydrolase activity"/>
    <property type="evidence" value="ECO:0007669"/>
    <property type="project" value="UniProtKB-KW"/>
</dbReference>
<organism evidence="3 4">
    <name type="scientific">Pseudocohnilembus persalinus</name>
    <name type="common">Ciliate</name>
    <dbReference type="NCBI Taxonomy" id="266149"/>
    <lineage>
        <taxon>Eukaryota</taxon>
        <taxon>Sar</taxon>
        <taxon>Alveolata</taxon>
        <taxon>Ciliophora</taxon>
        <taxon>Intramacronucleata</taxon>
        <taxon>Oligohymenophorea</taxon>
        <taxon>Scuticociliatia</taxon>
        <taxon>Philasterida</taxon>
        <taxon>Pseudocohnilembidae</taxon>
        <taxon>Pseudocohnilembus</taxon>
    </lineage>
</organism>
<proteinExistence type="predicted"/>
<dbReference type="PANTHER" id="PTHR12486">
    <property type="entry name" value="APRATAXIN-RELATED"/>
    <property type="match status" value="1"/>
</dbReference>
<dbReference type="OrthoDB" id="672793at2759"/>
<gene>
    <name evidence="3" type="ORF">PPERSA_10814</name>
</gene>
<dbReference type="Gene3D" id="3.30.428.10">
    <property type="entry name" value="HIT-like"/>
    <property type="match status" value="1"/>
</dbReference>
<dbReference type="EMBL" id="LDAU01000194">
    <property type="protein sequence ID" value="KRX00315.1"/>
    <property type="molecule type" value="Genomic_DNA"/>
</dbReference>
<dbReference type="InParanoid" id="A0A0V0QDR4"/>
<evidence type="ECO:0000256" key="1">
    <source>
        <dbReference type="ARBA" id="ARBA00022741"/>
    </source>
</evidence>
<sequence length="148" mass="17153">MGNNNSNKNSARSDYNALEIENQFYQKNQKHKCIFCQIIQEEQKLIELPQPYTNDEEVIAFLDRSKATAKQHILVCPKKQALLEKEQPNCKKKFGYHMPPYNSVDHLHLHCFILPFGSKIIQCIKYGCALTSTDKLINIINKRNTGKK</sequence>
<dbReference type="SUPFAM" id="SSF54197">
    <property type="entry name" value="HIT-like"/>
    <property type="match status" value="1"/>
</dbReference>
<keyword evidence="1" id="KW-0547">Nucleotide-binding</keyword>
<dbReference type="GO" id="GO:0000166">
    <property type="term" value="F:nucleotide binding"/>
    <property type="evidence" value="ECO:0007669"/>
    <property type="project" value="UniProtKB-KW"/>
</dbReference>
<dbReference type="AlphaFoldDB" id="A0A0V0QDR4"/>
<keyword evidence="4" id="KW-1185">Reference proteome</keyword>
<protein>
    <submittedName>
        <fullName evidence="3">HIT-like domain</fullName>
    </submittedName>
</protein>
<evidence type="ECO:0000313" key="3">
    <source>
        <dbReference type="EMBL" id="KRX00315.1"/>
    </source>
</evidence>
<keyword evidence="2" id="KW-0378">Hydrolase</keyword>
<dbReference type="Proteomes" id="UP000054937">
    <property type="component" value="Unassembled WGS sequence"/>
</dbReference>